<evidence type="ECO:0000256" key="1">
    <source>
        <dbReference type="SAM" id="MobiDB-lite"/>
    </source>
</evidence>
<protein>
    <submittedName>
        <fullName evidence="2">Uncharacterized protein</fullName>
    </submittedName>
</protein>
<accession>A0A836GAM8</accession>
<dbReference type="AlphaFoldDB" id="A0A836GAM8"/>
<evidence type="ECO:0000313" key="2">
    <source>
        <dbReference type="EMBL" id="KAG5471376.1"/>
    </source>
</evidence>
<proteinExistence type="predicted"/>
<dbReference type="GeneID" id="92511583"/>
<evidence type="ECO:0000313" key="3">
    <source>
        <dbReference type="Proteomes" id="UP000673552"/>
    </source>
</evidence>
<feature type="compositionally biased region" description="Polar residues" evidence="1">
    <location>
        <begin position="105"/>
        <end position="117"/>
    </location>
</feature>
<dbReference type="Proteomes" id="UP000673552">
    <property type="component" value="Unassembled WGS sequence"/>
</dbReference>
<keyword evidence="3" id="KW-1185">Reference proteome</keyword>
<dbReference type="RefSeq" id="XP_067176350.1">
    <property type="nucleotide sequence ID" value="XM_067319071.1"/>
</dbReference>
<name>A0A836GAM8_9TRYP</name>
<feature type="region of interest" description="Disordered" evidence="1">
    <location>
        <begin position="43"/>
        <end position="117"/>
    </location>
</feature>
<sequence>MPMWQASIVDAVGDKEHHNYNAFSWQQLLSNFHLASEADSTEDEVRATLESCPTPTIGPQHSNASGKDMTPSVKLDAHRASSSGDSPFALPEDGYSSEDEHDSPGDQTASGRSTTPFYSLRSTTFTAKSGSGGCAVSRQNSSDATAPCFFVNGVRHSIEDPRRIPGWTGALPSSPSPVKKVPEEPSLWATAPVGHSLTPAKAVVAGSVPSGRSEWAFTTKSTKQSKTAMSPPPYPTPVAPGTGCAVPASPPSSGMPCGVRRPFTLSSGSSAYMANTASAMPPFQASTMPPAQQAMTAPLLWNSNGSAANTLSDAPVLGFVFMDREGRLHLAPQGRTPSASTPSALPVMYVPGGATSPTGTPQAHHAPSTVQAQPWRPAAASSVLLPCPASSELWGTTKAWVFRDSRWISLSI</sequence>
<comment type="caution">
    <text evidence="2">The sequence shown here is derived from an EMBL/GenBank/DDBJ whole genome shotgun (WGS) entry which is preliminary data.</text>
</comment>
<dbReference type="EMBL" id="JAFEUZ010000031">
    <property type="protein sequence ID" value="KAG5471376.1"/>
    <property type="molecule type" value="Genomic_DNA"/>
</dbReference>
<reference evidence="3" key="1">
    <citation type="journal article" date="2021" name="Microbiol. Resour. Announc.">
        <title>LGAAP: Leishmaniinae Genome Assembly and Annotation Pipeline.</title>
        <authorList>
            <person name="Almutairi H."/>
            <person name="Urbaniak M.D."/>
            <person name="Bates M.D."/>
            <person name="Jariyapan N."/>
            <person name="Kwakye-Nuako G."/>
            <person name="Thomaz-Soccol V."/>
            <person name="Al-Salem W.S."/>
            <person name="Dillon R.J."/>
            <person name="Bates P.A."/>
            <person name="Gatherer D."/>
        </authorList>
    </citation>
    <scope>NUCLEOTIDE SEQUENCE [LARGE SCALE GENOMIC DNA]</scope>
</reference>
<organism evidence="2 3">
    <name type="scientific">Leishmania martiniquensis</name>
    <dbReference type="NCBI Taxonomy" id="1580590"/>
    <lineage>
        <taxon>Eukaryota</taxon>
        <taxon>Discoba</taxon>
        <taxon>Euglenozoa</taxon>
        <taxon>Kinetoplastea</taxon>
        <taxon>Metakinetoplastina</taxon>
        <taxon>Trypanosomatida</taxon>
        <taxon>Trypanosomatidae</taxon>
        <taxon>Leishmaniinae</taxon>
        <taxon>Leishmania</taxon>
    </lineage>
</organism>
<dbReference type="OrthoDB" id="265794at2759"/>
<feature type="compositionally biased region" description="Polar residues" evidence="1">
    <location>
        <begin position="51"/>
        <end position="65"/>
    </location>
</feature>
<reference evidence="3" key="2">
    <citation type="journal article" date="2021" name="Sci. Data">
        <title>Chromosome-scale genome sequencing, assembly and annotation of six genomes from subfamily Leishmaniinae.</title>
        <authorList>
            <person name="Almutairi H."/>
            <person name="Urbaniak M.D."/>
            <person name="Bates M.D."/>
            <person name="Jariyapan N."/>
            <person name="Kwakye-Nuako G."/>
            <person name="Thomaz Soccol V."/>
            <person name="Al-Salem W.S."/>
            <person name="Dillon R.J."/>
            <person name="Bates P.A."/>
            <person name="Gatherer D."/>
        </authorList>
    </citation>
    <scope>NUCLEOTIDE SEQUENCE [LARGE SCALE GENOMIC DNA]</scope>
</reference>
<gene>
    <name evidence="2" type="ORF">LSCM1_01460</name>
</gene>
<dbReference type="KEGG" id="lmat:92511583"/>